<dbReference type="AlphaFoldDB" id="A0A382JBQ5"/>
<feature type="non-terminal residue" evidence="1">
    <location>
        <position position="56"/>
    </location>
</feature>
<gene>
    <name evidence="1" type="ORF">METZ01_LOCUS262032</name>
</gene>
<dbReference type="EMBL" id="UINC01073075">
    <property type="protein sequence ID" value="SVC09178.1"/>
    <property type="molecule type" value="Genomic_DNA"/>
</dbReference>
<evidence type="ECO:0000313" key="1">
    <source>
        <dbReference type="EMBL" id="SVC09178.1"/>
    </source>
</evidence>
<reference evidence="1" key="1">
    <citation type="submission" date="2018-05" db="EMBL/GenBank/DDBJ databases">
        <authorList>
            <person name="Lanie J.A."/>
            <person name="Ng W.-L."/>
            <person name="Kazmierczak K.M."/>
            <person name="Andrzejewski T.M."/>
            <person name="Davidsen T.M."/>
            <person name="Wayne K.J."/>
            <person name="Tettelin H."/>
            <person name="Glass J.I."/>
            <person name="Rusch D."/>
            <person name="Podicherti R."/>
            <person name="Tsui H.-C.T."/>
            <person name="Winkler M.E."/>
        </authorList>
    </citation>
    <scope>NUCLEOTIDE SEQUENCE</scope>
</reference>
<organism evidence="1">
    <name type="scientific">marine metagenome</name>
    <dbReference type="NCBI Taxonomy" id="408172"/>
    <lineage>
        <taxon>unclassified sequences</taxon>
        <taxon>metagenomes</taxon>
        <taxon>ecological metagenomes</taxon>
    </lineage>
</organism>
<proteinExistence type="predicted"/>
<protein>
    <submittedName>
        <fullName evidence="1">Uncharacterized protein</fullName>
    </submittedName>
</protein>
<sequence length="56" mass="6825">MSRSKAWCVRYVERQRVEYAKVRKPDVPRCTRQFNNFARDAVYLLCRHVSCCFYFA</sequence>
<accession>A0A382JBQ5</accession>
<name>A0A382JBQ5_9ZZZZ</name>